<dbReference type="Proteomes" id="UP001209570">
    <property type="component" value="Unassembled WGS sequence"/>
</dbReference>
<evidence type="ECO:0000313" key="3">
    <source>
        <dbReference type="Proteomes" id="UP001209570"/>
    </source>
</evidence>
<dbReference type="AlphaFoldDB" id="A0AAD5M764"/>
<comment type="caution">
    <text evidence="2">The sequence shown here is derived from an EMBL/GenBank/DDBJ whole genome shotgun (WGS) entry which is preliminary data.</text>
</comment>
<feature type="region of interest" description="Disordered" evidence="1">
    <location>
        <begin position="62"/>
        <end position="99"/>
    </location>
</feature>
<sequence length="137" mass="15132">MGASLGCFDAPPPSTELESVMARFYSLDDASEQSLLQRLQRSVSASWRSRSQRELSIESSAFGRGSSRSRFVQEHEYDSDADADAASSNLETSDVQETTTGSRLLCDFYNVVVASDQHKCFLDANGRPRQGLRDVLL</sequence>
<accession>A0AAD5M764</accession>
<keyword evidence="3" id="KW-1185">Reference proteome</keyword>
<evidence type="ECO:0000256" key="1">
    <source>
        <dbReference type="SAM" id="MobiDB-lite"/>
    </source>
</evidence>
<reference evidence="2" key="1">
    <citation type="submission" date="2021-12" db="EMBL/GenBank/DDBJ databases">
        <title>Prjna785345.</title>
        <authorList>
            <person name="Rujirawat T."/>
            <person name="Krajaejun T."/>
        </authorList>
    </citation>
    <scope>NUCLEOTIDE SEQUENCE</scope>
    <source>
        <strain evidence="2">Pi057C3</strain>
    </source>
</reference>
<evidence type="ECO:0000313" key="2">
    <source>
        <dbReference type="EMBL" id="KAJ0405299.1"/>
    </source>
</evidence>
<organism evidence="2 3">
    <name type="scientific">Pythium insidiosum</name>
    <name type="common">Pythiosis disease agent</name>
    <dbReference type="NCBI Taxonomy" id="114742"/>
    <lineage>
        <taxon>Eukaryota</taxon>
        <taxon>Sar</taxon>
        <taxon>Stramenopiles</taxon>
        <taxon>Oomycota</taxon>
        <taxon>Peronosporomycetes</taxon>
        <taxon>Pythiales</taxon>
        <taxon>Pythiaceae</taxon>
        <taxon>Pythium</taxon>
    </lineage>
</organism>
<name>A0AAD5M764_PYTIN</name>
<feature type="compositionally biased region" description="Polar residues" evidence="1">
    <location>
        <begin position="89"/>
        <end position="99"/>
    </location>
</feature>
<dbReference type="EMBL" id="JAKCXM010000047">
    <property type="protein sequence ID" value="KAJ0405299.1"/>
    <property type="molecule type" value="Genomic_DNA"/>
</dbReference>
<protein>
    <submittedName>
        <fullName evidence="2">Uncharacterized protein</fullName>
    </submittedName>
</protein>
<gene>
    <name evidence="2" type="ORF">P43SY_001058</name>
</gene>
<proteinExistence type="predicted"/>